<dbReference type="Pfam" id="PF00142">
    <property type="entry name" value="Fer4_NifH"/>
    <property type="match status" value="1"/>
</dbReference>
<proteinExistence type="inferred from homology"/>
<keyword evidence="4 12" id="KW-0479">Metal-binding</keyword>
<keyword evidence="6 12" id="KW-0067">ATP-binding</keyword>
<protein>
    <recommendedName>
        <fullName evidence="12">Light-independent protochlorophyllide reductase iron-sulfur ATP-binding protein</fullName>
        <shortName evidence="12">DPOR subunit L</shortName>
        <shortName evidence="12">LI-POR subunit L</shortName>
        <ecNumber evidence="12">1.3.7.7</ecNumber>
    </recommendedName>
</protein>
<dbReference type="RefSeq" id="YP_009646529.1">
    <property type="nucleotide sequence ID" value="NC_042489.1"/>
</dbReference>
<keyword evidence="14" id="KW-0934">Plastid</keyword>
<dbReference type="PROSITE" id="PS00746">
    <property type="entry name" value="NIFH_FRXC_1"/>
    <property type="match status" value="1"/>
</dbReference>
<evidence type="ECO:0000256" key="8">
    <source>
        <dbReference type="ARBA" id="ARBA00023002"/>
    </source>
</evidence>
<reference evidence="14" key="1">
    <citation type="journal article" date="2019" name="Genome Biol. Evol.">
        <title>Tracing the Evolution of the Plastome and Mitogenome in the Chloropicophyceae Uncovered Convergent tRNA Gene Losses and a Variant Plastid Genetic Code.</title>
        <authorList>
            <person name="Turmel M."/>
            <person name="Dos Santos A.L."/>
            <person name="Otis C."/>
            <person name="Sergerie R."/>
            <person name="Lemieux C."/>
        </authorList>
    </citation>
    <scope>NUCLEOTIDE SEQUENCE</scope>
</reference>
<evidence type="ECO:0000256" key="12">
    <source>
        <dbReference type="HAMAP-Rule" id="MF_00355"/>
    </source>
</evidence>
<keyword evidence="8 12" id="KW-0560">Oxidoreductase</keyword>
<geneLocation type="chloroplast" evidence="14"/>
<dbReference type="EMBL" id="MK085995">
    <property type="protein sequence ID" value="QBX98243.1"/>
    <property type="molecule type" value="Genomic_DNA"/>
</dbReference>
<dbReference type="PROSITE" id="PS51026">
    <property type="entry name" value="NIFH_FRXC_3"/>
    <property type="match status" value="1"/>
</dbReference>
<dbReference type="Gene3D" id="3.40.50.300">
    <property type="entry name" value="P-loop containing nucleotide triphosphate hydrolases"/>
    <property type="match status" value="1"/>
</dbReference>
<dbReference type="GO" id="GO:0036068">
    <property type="term" value="P:light-independent chlorophyll biosynthetic process"/>
    <property type="evidence" value="ECO:0007669"/>
    <property type="project" value="UniProtKB-UniRule"/>
</dbReference>
<dbReference type="GO" id="GO:0046872">
    <property type="term" value="F:metal ion binding"/>
    <property type="evidence" value="ECO:0007669"/>
    <property type="project" value="UniProtKB-KW"/>
</dbReference>
<feature type="binding site" evidence="12">
    <location>
        <begin position="10"/>
        <end position="15"/>
    </location>
    <ligand>
        <name>ATP</name>
        <dbReference type="ChEBI" id="CHEBI:30616"/>
    </ligand>
</feature>
<evidence type="ECO:0000256" key="9">
    <source>
        <dbReference type="ARBA" id="ARBA00023004"/>
    </source>
</evidence>
<feature type="binding site" evidence="12">
    <location>
        <position position="39"/>
    </location>
    <ligand>
        <name>ATP</name>
        <dbReference type="ChEBI" id="CHEBI:30616"/>
    </ligand>
</feature>
<dbReference type="AlphaFoldDB" id="A0A4D6C5U1"/>
<dbReference type="HAMAP" id="MF_00355">
    <property type="entry name" value="ChlL_BchL"/>
    <property type="match status" value="1"/>
</dbReference>
<evidence type="ECO:0000256" key="11">
    <source>
        <dbReference type="ARBA" id="ARBA00023171"/>
    </source>
</evidence>
<comment type="caution">
    <text evidence="12">Lacks conserved residue(s) required for the propagation of feature annotation.</text>
</comment>
<comment type="similarity">
    <text evidence="1 12 13">Belongs to the NifH/BchL/ChlL family.</text>
</comment>
<dbReference type="InterPro" id="IPR027417">
    <property type="entry name" value="P-loop_NTPase"/>
</dbReference>
<evidence type="ECO:0000256" key="4">
    <source>
        <dbReference type="ARBA" id="ARBA00022723"/>
    </source>
</evidence>
<evidence type="ECO:0000256" key="13">
    <source>
        <dbReference type="RuleBase" id="RU003688"/>
    </source>
</evidence>
<dbReference type="GeneID" id="40351312"/>
<keyword evidence="9 12" id="KW-0408">Iron</keyword>
<organism evidence="14">
    <name type="scientific">Chloroparvula pacifica</name>
    <dbReference type="NCBI Taxonomy" id="1883388"/>
    <lineage>
        <taxon>Eukaryota</taxon>
        <taxon>Viridiplantae</taxon>
        <taxon>Chlorophyta</taxon>
        <taxon>Chloropicophyceae</taxon>
        <taxon>Chloropicales</taxon>
        <taxon>Chloropicaceae</taxon>
        <taxon>Chloroparvula</taxon>
    </lineage>
</organism>
<comment type="pathway">
    <text evidence="12">Porphyrin-containing compound metabolism; chlorophyll biosynthesis (light-independent).</text>
</comment>
<comment type="function">
    <text evidence="12">Component of the dark-operative protochlorophyllide reductase (DPOR) that uses Mg-ATP and reduced ferredoxin to reduce ring D of protochlorophyllide (Pchlide) to form chlorophyllide a (Chlide). This reaction is light-independent. The L component serves as a unique electron donor to the NB-component of the complex, and binds Mg-ATP.</text>
</comment>
<dbReference type="UniPathway" id="UPA00670"/>
<dbReference type="CDD" id="cd02032">
    <property type="entry name" value="Bchl-like"/>
    <property type="match status" value="1"/>
</dbReference>
<keyword evidence="5 12" id="KW-0547">Nucleotide-binding</keyword>
<gene>
    <name evidence="12 14" type="primary">chlL</name>
</gene>
<evidence type="ECO:0000256" key="7">
    <source>
        <dbReference type="ARBA" id="ARBA00022842"/>
    </source>
</evidence>
<evidence type="ECO:0000256" key="1">
    <source>
        <dbReference type="ARBA" id="ARBA00005504"/>
    </source>
</evidence>
<evidence type="ECO:0000256" key="2">
    <source>
        <dbReference type="ARBA" id="ARBA00022485"/>
    </source>
</evidence>
<keyword evidence="14" id="KW-0150">Chloroplast</keyword>
<dbReference type="PANTHER" id="PTHR42864:SF2">
    <property type="entry name" value="LIGHT-INDEPENDENT PROTOCHLOROPHYLLIDE REDUCTASE IRON-SULFUR ATP-BINDING PROTEIN"/>
    <property type="match status" value="1"/>
</dbReference>
<evidence type="ECO:0000256" key="6">
    <source>
        <dbReference type="ARBA" id="ARBA00022840"/>
    </source>
</evidence>
<dbReference type="InterPro" id="IPR000392">
    <property type="entry name" value="NifH/frxC"/>
</dbReference>
<comment type="subunit">
    <text evidence="12">Homodimer. Protochlorophyllide reductase is composed of three subunits; ChlL, ChlN and ChlB.</text>
</comment>
<dbReference type="PROSITE" id="PS00692">
    <property type="entry name" value="NIFH_FRXC_2"/>
    <property type="match status" value="1"/>
</dbReference>
<name>A0A4D6C5U1_9CHLO</name>
<keyword evidence="3 12" id="KW-0602">Photosynthesis</keyword>
<dbReference type="SUPFAM" id="SSF52540">
    <property type="entry name" value="P-loop containing nucleoside triphosphate hydrolases"/>
    <property type="match status" value="1"/>
</dbReference>
<keyword evidence="2 12" id="KW-0004">4Fe-4S</keyword>
<keyword evidence="11 12" id="KW-0149">Chlorophyll biosynthesis</keyword>
<comment type="cofactor">
    <cofactor evidence="12">
        <name>[4Fe-4S] cluster</name>
        <dbReference type="ChEBI" id="CHEBI:49883"/>
    </cofactor>
    <text evidence="12">Binds 1 [4Fe-4S] cluster per dimer.</text>
</comment>
<keyword evidence="10 12" id="KW-0411">Iron-sulfur</keyword>
<dbReference type="InterPro" id="IPR005971">
    <property type="entry name" value="Protochlorophyllide_ATP-bd"/>
</dbReference>
<accession>A0A4D6C5U1</accession>
<comment type="subcellular location">
    <subcellularLocation>
        <location evidence="12">Plastid</location>
        <location evidence="12">Chloroplast</location>
    </subcellularLocation>
</comment>
<dbReference type="GO" id="GO:0005524">
    <property type="term" value="F:ATP binding"/>
    <property type="evidence" value="ECO:0007669"/>
    <property type="project" value="UniProtKB-UniRule"/>
</dbReference>
<dbReference type="GO" id="GO:0051539">
    <property type="term" value="F:4 iron, 4 sulfur cluster binding"/>
    <property type="evidence" value="ECO:0007669"/>
    <property type="project" value="UniProtKB-UniRule"/>
</dbReference>
<dbReference type="PANTHER" id="PTHR42864">
    <property type="entry name" value="LIGHT-INDEPENDENT PROTOCHLOROPHYLLIDE REDUCTASE IRON-SULFUR ATP-BINDING PROTEIN"/>
    <property type="match status" value="1"/>
</dbReference>
<sequence length="283" mass="31069">MKLAVYGKGGVGKSTVSCNLSIALAKRGKRVLQIGCDPKHDSTFTLAGFLIPTIVDTLQEKNYHYEDIWVEDVIYEGYSGVDCVESGGPPAGAGCGGYVVGETVKLLKEINAFYEYDVILFDVLGDVVCGGFAAPLNYSDYCLIITDNGFEALYAANRIVASVREKARTHPLKLAGLIGNRTRKRNLIDKYIESCPIPVLEIIPIVDGIQMSRIQGQTVFEIAEKEKPLNLVCDFYLNIADQLLTQPEGVVPTELPDQELFRLLSNTTSKSTETKSNLDFMLV</sequence>
<evidence type="ECO:0000256" key="10">
    <source>
        <dbReference type="ARBA" id="ARBA00023014"/>
    </source>
</evidence>
<dbReference type="GO" id="GO:0016636">
    <property type="term" value="F:oxidoreductase activity, acting on the CH-CH group of donors, iron-sulfur protein as acceptor"/>
    <property type="evidence" value="ECO:0007669"/>
    <property type="project" value="UniProtKB-UniRule"/>
</dbReference>
<dbReference type="GO" id="GO:0009507">
    <property type="term" value="C:chloroplast"/>
    <property type="evidence" value="ECO:0007669"/>
    <property type="project" value="UniProtKB-SubCell"/>
</dbReference>
<dbReference type="PIRSF" id="PIRSF000363">
    <property type="entry name" value="Nitrogenase_iron"/>
    <property type="match status" value="1"/>
</dbReference>
<dbReference type="NCBIfam" id="TIGR01281">
    <property type="entry name" value="DPOR_bchL"/>
    <property type="match status" value="1"/>
</dbReference>
<dbReference type="GO" id="GO:0019685">
    <property type="term" value="P:photosynthesis, dark reaction"/>
    <property type="evidence" value="ECO:0007669"/>
    <property type="project" value="InterPro"/>
</dbReference>
<dbReference type="GO" id="GO:0016730">
    <property type="term" value="F:oxidoreductase activity, acting on iron-sulfur proteins as donors"/>
    <property type="evidence" value="ECO:0007669"/>
    <property type="project" value="InterPro"/>
</dbReference>
<feature type="binding site" evidence="12">
    <location>
        <position position="129"/>
    </location>
    <ligand>
        <name>[4Fe-4S] cluster</name>
        <dbReference type="ChEBI" id="CHEBI:49883"/>
        <note>ligand shared between dimeric partners</note>
    </ligand>
</feature>
<comment type="catalytic activity">
    <reaction evidence="12">
        <text>chlorophyllide a + oxidized 2[4Fe-4S]-[ferredoxin] + 2 ADP + 2 phosphate = protochlorophyllide a + reduced 2[4Fe-4S]-[ferredoxin] + 2 ATP + 2 H2O</text>
        <dbReference type="Rhea" id="RHEA:28202"/>
        <dbReference type="Rhea" id="RHEA-COMP:10002"/>
        <dbReference type="Rhea" id="RHEA-COMP:10004"/>
        <dbReference type="ChEBI" id="CHEBI:15377"/>
        <dbReference type="ChEBI" id="CHEBI:30616"/>
        <dbReference type="ChEBI" id="CHEBI:33722"/>
        <dbReference type="ChEBI" id="CHEBI:33723"/>
        <dbReference type="ChEBI" id="CHEBI:43474"/>
        <dbReference type="ChEBI" id="CHEBI:83348"/>
        <dbReference type="ChEBI" id="CHEBI:83350"/>
        <dbReference type="ChEBI" id="CHEBI:456216"/>
        <dbReference type="EC" id="1.3.7.7"/>
    </reaction>
</comment>
<feature type="binding site" evidence="12">
    <location>
        <position position="14"/>
    </location>
    <ligand>
        <name>Mg(2+)</name>
        <dbReference type="ChEBI" id="CHEBI:18420"/>
    </ligand>
</feature>
<dbReference type="PRINTS" id="PR00091">
    <property type="entry name" value="NITROGNASEII"/>
</dbReference>
<dbReference type="EC" id="1.3.7.7" evidence="12"/>
<evidence type="ECO:0000256" key="3">
    <source>
        <dbReference type="ARBA" id="ARBA00022531"/>
    </source>
</evidence>
<keyword evidence="7 12" id="KW-0460">Magnesium</keyword>
<feature type="binding site" evidence="12">
    <location>
        <begin position="180"/>
        <end position="181"/>
    </location>
    <ligand>
        <name>ATP</name>
        <dbReference type="ChEBI" id="CHEBI:30616"/>
    </ligand>
</feature>
<dbReference type="InterPro" id="IPR030655">
    <property type="entry name" value="NifH/chlL_CS"/>
</dbReference>
<evidence type="ECO:0000256" key="5">
    <source>
        <dbReference type="ARBA" id="ARBA00022741"/>
    </source>
</evidence>
<evidence type="ECO:0000313" key="14">
    <source>
        <dbReference type="EMBL" id="QBX98243.1"/>
    </source>
</evidence>
<feature type="binding site" evidence="12">
    <location>
        <position position="95"/>
    </location>
    <ligand>
        <name>[4Fe-4S] cluster</name>
        <dbReference type="ChEBI" id="CHEBI:49883"/>
        <note>ligand shared between dimeric partners</note>
    </ligand>
</feature>